<keyword evidence="7" id="KW-1015">Disulfide bond</keyword>
<feature type="transmembrane region" description="Helical" evidence="9">
    <location>
        <begin position="467"/>
        <end position="491"/>
    </location>
</feature>
<feature type="binding site" evidence="6">
    <location>
        <position position="343"/>
    </location>
    <ligand>
        <name>Na(+)</name>
        <dbReference type="ChEBI" id="CHEBI:29101"/>
        <label>1</label>
    </ligand>
</feature>
<feature type="binding site" evidence="6">
    <location>
        <position position="30"/>
    </location>
    <ligand>
        <name>Na(+)</name>
        <dbReference type="ChEBI" id="CHEBI:29101"/>
        <label>1</label>
    </ligand>
</feature>
<keyword evidence="2 8" id="KW-0813">Transport</keyword>
<dbReference type="GO" id="GO:0046872">
    <property type="term" value="F:metal ion binding"/>
    <property type="evidence" value="ECO:0007669"/>
    <property type="project" value="UniProtKB-KW"/>
</dbReference>
<dbReference type="RefSeq" id="XP_038046532.1">
    <property type="nucleotide sequence ID" value="XM_038190604.1"/>
</dbReference>
<evidence type="ECO:0000256" key="6">
    <source>
        <dbReference type="PIRSR" id="PIRSR600175-1"/>
    </source>
</evidence>
<evidence type="ECO:0000256" key="4">
    <source>
        <dbReference type="ARBA" id="ARBA00022989"/>
    </source>
</evidence>
<evidence type="ECO:0000256" key="7">
    <source>
        <dbReference type="PIRSR" id="PIRSR600175-2"/>
    </source>
</evidence>
<dbReference type="PRINTS" id="PR00176">
    <property type="entry name" value="NANEUSMPORT"/>
</dbReference>
<keyword evidence="4 9" id="KW-1133">Transmembrane helix</keyword>
<dbReference type="Pfam" id="PF00209">
    <property type="entry name" value="SNF"/>
    <property type="match status" value="1"/>
</dbReference>
<evidence type="ECO:0000256" key="5">
    <source>
        <dbReference type="ARBA" id="ARBA00023136"/>
    </source>
</evidence>
<feature type="transmembrane region" description="Helical" evidence="9">
    <location>
        <begin position="436"/>
        <end position="455"/>
    </location>
</feature>
<dbReference type="Proteomes" id="UP000887568">
    <property type="component" value="Unplaced"/>
</dbReference>
<feature type="binding site" evidence="6">
    <location>
        <position position="411"/>
    </location>
    <ligand>
        <name>Na(+)</name>
        <dbReference type="ChEBI" id="CHEBI:29101"/>
        <label>1</label>
    </ligand>
</feature>
<dbReference type="AlphaFoldDB" id="A0A913Z487"/>
<dbReference type="OMA" id="YWLAFVN"/>
<dbReference type="PROSITE" id="PS00754">
    <property type="entry name" value="NA_NEUROTRAN_SYMP_2"/>
    <property type="match status" value="1"/>
</dbReference>
<feature type="transmembrane region" description="Helical" evidence="9">
    <location>
        <begin position="226"/>
        <end position="245"/>
    </location>
</feature>
<accession>A0A913Z487</accession>
<organism evidence="10 11">
    <name type="scientific">Patiria miniata</name>
    <name type="common">Bat star</name>
    <name type="synonym">Asterina miniata</name>
    <dbReference type="NCBI Taxonomy" id="46514"/>
    <lineage>
        <taxon>Eukaryota</taxon>
        <taxon>Metazoa</taxon>
        <taxon>Echinodermata</taxon>
        <taxon>Eleutherozoa</taxon>
        <taxon>Asterozoa</taxon>
        <taxon>Asteroidea</taxon>
        <taxon>Valvatacea</taxon>
        <taxon>Valvatida</taxon>
        <taxon>Asterinidae</taxon>
        <taxon>Patiria</taxon>
    </lineage>
</organism>
<evidence type="ECO:0000256" key="1">
    <source>
        <dbReference type="ARBA" id="ARBA00004141"/>
    </source>
</evidence>
<feature type="transmembrane region" description="Helical" evidence="9">
    <location>
        <begin position="24"/>
        <end position="42"/>
    </location>
</feature>
<feature type="transmembrane region" description="Helical" evidence="9">
    <location>
        <begin position="337"/>
        <end position="362"/>
    </location>
</feature>
<evidence type="ECO:0000256" key="3">
    <source>
        <dbReference type="ARBA" id="ARBA00022692"/>
    </source>
</evidence>
<dbReference type="InterPro" id="IPR000175">
    <property type="entry name" value="Na/ntran_symport"/>
</dbReference>
<dbReference type="PROSITE" id="PS50267">
    <property type="entry name" value="NA_NEUROTRAN_SYMP_3"/>
    <property type="match status" value="1"/>
</dbReference>
<reference evidence="10" key="1">
    <citation type="submission" date="2022-11" db="UniProtKB">
        <authorList>
            <consortium name="EnsemblMetazoa"/>
        </authorList>
    </citation>
    <scope>IDENTIFICATION</scope>
</reference>
<keyword evidence="8" id="KW-0769">Symport</keyword>
<dbReference type="PROSITE" id="PS00610">
    <property type="entry name" value="NA_NEUROTRAN_SYMP_1"/>
    <property type="match status" value="1"/>
</dbReference>
<evidence type="ECO:0000256" key="9">
    <source>
        <dbReference type="SAM" id="Phobius"/>
    </source>
</evidence>
<feature type="transmembrane region" description="Helical" evidence="9">
    <location>
        <begin position="257"/>
        <end position="281"/>
    </location>
</feature>
<dbReference type="PANTHER" id="PTHR11616:SF240">
    <property type="entry name" value="BLOATED TUBULES, ISOFORM B-RELATED"/>
    <property type="match status" value="1"/>
</dbReference>
<proteinExistence type="inferred from homology"/>
<evidence type="ECO:0000313" key="11">
    <source>
        <dbReference type="Proteomes" id="UP000887568"/>
    </source>
</evidence>
<dbReference type="InterPro" id="IPR037272">
    <property type="entry name" value="SNS_sf"/>
</dbReference>
<feature type="binding site" evidence="6">
    <location>
        <position position="311"/>
    </location>
    <ligand>
        <name>Na(+)</name>
        <dbReference type="ChEBI" id="CHEBI:29101"/>
        <label>1</label>
    </ligand>
</feature>
<dbReference type="EnsemblMetazoa" id="XM_038190604.1">
    <property type="protein sequence ID" value="XP_038046532.1"/>
    <property type="gene ID" value="LOC119720769"/>
</dbReference>
<feature type="transmembrane region" description="Helical" evidence="9">
    <location>
        <begin position="549"/>
        <end position="572"/>
    </location>
</feature>
<feature type="transmembrane region" description="Helical" evidence="9">
    <location>
        <begin position="301"/>
        <end position="325"/>
    </location>
</feature>
<feature type="transmembrane region" description="Helical" evidence="9">
    <location>
        <begin position="96"/>
        <end position="123"/>
    </location>
</feature>
<protein>
    <recommendedName>
        <fullName evidence="8">Transporter</fullName>
    </recommendedName>
</protein>
<feature type="transmembrane region" description="Helical" evidence="9">
    <location>
        <begin position="512"/>
        <end position="537"/>
    </location>
</feature>
<dbReference type="PANTHER" id="PTHR11616">
    <property type="entry name" value="SODIUM/CHLORIDE DEPENDENT TRANSPORTER"/>
    <property type="match status" value="1"/>
</dbReference>
<keyword evidence="6" id="KW-0479">Metal-binding</keyword>
<feature type="disulfide bond" evidence="7">
    <location>
        <begin position="135"/>
        <end position="144"/>
    </location>
</feature>
<evidence type="ECO:0000313" key="10">
    <source>
        <dbReference type="EnsemblMetazoa" id="XP_038046532.1"/>
    </source>
</evidence>
<dbReference type="SUPFAM" id="SSF161070">
    <property type="entry name" value="SNF-like"/>
    <property type="match status" value="1"/>
</dbReference>
<feature type="transmembrane region" description="Helical" evidence="9">
    <location>
        <begin position="396"/>
        <end position="416"/>
    </location>
</feature>
<comment type="similarity">
    <text evidence="8">Belongs to the sodium:neurotransmitter symporter (SNF) (TC 2.A.22) family.</text>
</comment>
<feature type="transmembrane region" description="Helical" evidence="9">
    <location>
        <begin position="54"/>
        <end position="75"/>
    </location>
</feature>
<evidence type="ECO:0000256" key="2">
    <source>
        <dbReference type="ARBA" id="ARBA00022448"/>
    </source>
</evidence>
<dbReference type="GO" id="GO:0015375">
    <property type="term" value="F:glycine:sodium symporter activity"/>
    <property type="evidence" value="ECO:0007669"/>
    <property type="project" value="TreeGrafter"/>
</dbReference>
<sequence>MMAESGNSDIPIEARPTWASKKEFFLACLGWAIGLGNVWRFPYLCYENGGGAFLIPYFGALFLAGLPTFFLDLVLGQYSSLGCISVWRAVPLLKGLGFSQVVYSFIVGSYYNVVITYSVFYFFASFTSNLPWTGCDHEWNTALCSSLVSDCLGADGVITFNNTCQKLGNLTDQELESLNVTMTGDEDYDVSNYTDPLDGLRRSSSEEYWRFAVLQESPSMDETGGVVWQLALCLLFAWIVVFLCVAKGIKSSGKAVYFTATFPYVCLFVLLIRGVTLPGYYKGVEFFVTPRWNTLTKPKVWLDAIGQIFFSLGSGSSGTLTLGSYNSFHNNCLIDGLIVPLINSATSIFAGFVIFSILGYMAHTQGKDVSDVVSQGYGLAFVAYPEAVSRMPLAPFWSALFFFMLFIIGLDTQFVIIERSVTGLVDEFAFLRRHRLLTLLVWCLAMFFVGLIFVTNAGPYWLAFVNAYAPSVALIFFVAGECLAISWLYGIRRLLNDIRSMIGDKVVDFPLFKLYPFAWAMIVPLFLLIVVVFKFITRTEPQYNGPLPAWSAGIGWSIFIVVLVWIPLWWIYAMMTEKGTLKERLQQLVRPRDNWGPALPENRLHAWQVHRRLGTSMGGKLNPDSKGLQKRDDEMQVKYSSLPDQIENNAV</sequence>
<evidence type="ECO:0000256" key="8">
    <source>
        <dbReference type="RuleBase" id="RU003732"/>
    </source>
</evidence>
<comment type="subcellular location">
    <subcellularLocation>
        <location evidence="1">Membrane</location>
        <topology evidence="1">Multi-pass membrane protein</topology>
    </subcellularLocation>
</comment>
<dbReference type="GeneID" id="119720769"/>
<dbReference type="GO" id="GO:0005886">
    <property type="term" value="C:plasma membrane"/>
    <property type="evidence" value="ECO:0007669"/>
    <property type="project" value="TreeGrafter"/>
</dbReference>
<keyword evidence="6" id="KW-0915">Sodium</keyword>
<name>A0A913Z487_PATMI</name>
<keyword evidence="11" id="KW-1185">Reference proteome</keyword>
<dbReference type="OrthoDB" id="6581954at2759"/>
<feature type="binding site" evidence="6">
    <location>
        <position position="32"/>
    </location>
    <ligand>
        <name>Na(+)</name>
        <dbReference type="ChEBI" id="CHEBI:29101"/>
        <label>1</label>
    </ligand>
</feature>
<feature type="binding site" evidence="6">
    <location>
        <position position="37"/>
    </location>
    <ligand>
        <name>Na(+)</name>
        <dbReference type="ChEBI" id="CHEBI:29101"/>
        <label>1</label>
    </ligand>
</feature>
<keyword evidence="5 9" id="KW-0472">Membrane</keyword>
<keyword evidence="3 8" id="KW-0812">Transmembrane</keyword>